<accession>A0A6A5XHX5</accession>
<keyword evidence="2" id="KW-1133">Transmembrane helix</keyword>
<name>A0A6A5XHX5_9PLEO</name>
<evidence type="ECO:0000313" key="4">
    <source>
        <dbReference type="EMBL" id="KAF2012370.1"/>
    </source>
</evidence>
<evidence type="ECO:0000313" key="5">
    <source>
        <dbReference type="Proteomes" id="UP000799778"/>
    </source>
</evidence>
<feature type="compositionally biased region" description="Basic and acidic residues" evidence="1">
    <location>
        <begin position="63"/>
        <end position="74"/>
    </location>
</feature>
<dbReference type="AlphaFoldDB" id="A0A6A5XHX5"/>
<feature type="transmembrane region" description="Helical" evidence="2">
    <location>
        <begin position="272"/>
        <end position="292"/>
    </location>
</feature>
<feature type="domain" description="DUF6594" evidence="3">
    <location>
        <begin position="98"/>
        <end position="256"/>
    </location>
</feature>
<dbReference type="PANTHER" id="PTHR34502:SF6">
    <property type="entry name" value="DUF6594 DOMAIN-CONTAINING PROTEIN"/>
    <property type="match status" value="1"/>
</dbReference>
<evidence type="ECO:0000256" key="2">
    <source>
        <dbReference type="SAM" id="Phobius"/>
    </source>
</evidence>
<dbReference type="OrthoDB" id="5416037at2759"/>
<feature type="compositionally biased region" description="Low complexity" evidence="1">
    <location>
        <begin position="22"/>
        <end position="32"/>
    </location>
</feature>
<dbReference type="InterPro" id="IPR046529">
    <property type="entry name" value="DUF6594"/>
</dbReference>
<keyword evidence="2" id="KW-0812">Transmembrane</keyword>
<dbReference type="Pfam" id="PF20237">
    <property type="entry name" value="DUF6594"/>
    <property type="match status" value="1"/>
</dbReference>
<evidence type="ECO:0000256" key="1">
    <source>
        <dbReference type="SAM" id="MobiDB-lite"/>
    </source>
</evidence>
<protein>
    <recommendedName>
        <fullName evidence="3">DUF6594 domain-containing protein</fullName>
    </recommendedName>
</protein>
<dbReference type="EMBL" id="ML978073">
    <property type="protein sequence ID" value="KAF2012370.1"/>
    <property type="molecule type" value="Genomic_DNA"/>
</dbReference>
<dbReference type="RefSeq" id="XP_033380709.1">
    <property type="nucleotide sequence ID" value="XM_033533396.1"/>
</dbReference>
<feature type="compositionally biased region" description="Polar residues" evidence="1">
    <location>
        <begin position="49"/>
        <end position="62"/>
    </location>
</feature>
<dbReference type="PANTHER" id="PTHR34502">
    <property type="entry name" value="DUF6594 DOMAIN-CONTAINING PROTEIN-RELATED"/>
    <property type="match status" value="1"/>
</dbReference>
<keyword evidence="2" id="KW-0472">Membrane</keyword>
<dbReference type="Proteomes" id="UP000799778">
    <property type="component" value="Unassembled WGS sequence"/>
</dbReference>
<reference evidence="4" key="1">
    <citation type="journal article" date="2020" name="Stud. Mycol.">
        <title>101 Dothideomycetes genomes: a test case for predicting lifestyles and emergence of pathogens.</title>
        <authorList>
            <person name="Haridas S."/>
            <person name="Albert R."/>
            <person name="Binder M."/>
            <person name="Bloem J."/>
            <person name="Labutti K."/>
            <person name="Salamov A."/>
            <person name="Andreopoulos B."/>
            <person name="Baker S."/>
            <person name="Barry K."/>
            <person name="Bills G."/>
            <person name="Bluhm B."/>
            <person name="Cannon C."/>
            <person name="Castanera R."/>
            <person name="Culley D."/>
            <person name="Daum C."/>
            <person name="Ezra D."/>
            <person name="Gonzalez J."/>
            <person name="Henrissat B."/>
            <person name="Kuo A."/>
            <person name="Liang C."/>
            <person name="Lipzen A."/>
            <person name="Lutzoni F."/>
            <person name="Magnuson J."/>
            <person name="Mondo S."/>
            <person name="Nolan M."/>
            <person name="Ohm R."/>
            <person name="Pangilinan J."/>
            <person name="Park H.-J."/>
            <person name="Ramirez L."/>
            <person name="Alfaro M."/>
            <person name="Sun H."/>
            <person name="Tritt A."/>
            <person name="Yoshinaga Y."/>
            <person name="Zwiers L.-H."/>
            <person name="Turgeon B."/>
            <person name="Goodwin S."/>
            <person name="Spatafora J."/>
            <person name="Crous P."/>
            <person name="Grigoriev I."/>
        </authorList>
    </citation>
    <scope>NUCLEOTIDE SEQUENCE</scope>
    <source>
        <strain evidence="4">CBS 175.79</strain>
    </source>
</reference>
<gene>
    <name evidence="4" type="ORF">BU24DRAFT_485773</name>
</gene>
<sequence length="329" mass="37011">MGKQRRRTAQSTKKQQPKERSPSSSSADSTSSGQGNHEAGTSNHEDQNVDSPLTSPASTRTYQRPDEKGSEHSGSELSYQIQPRVSKEPKSTLTGYELMADKLAGSANATGTVGTHQGIVPMYRKFEQLNHRVLLHLQDEISELEEELRYLDECIAHASPRDEYGRFQPASRRRDARYGNDLHFRRTEVLGKVFMKLNQYNQALSSYSNMIKDLGPAKAGDIQTYQKWMEQRTPIEGPEAQFLKRKNDLVAIPRRESRSLIIGGLPQQSQAIYLPLILVLPLMAFAIVPGLLGRLFVIAMIAAVEVKIVMTTELKDFMTAREWVMCGSW</sequence>
<dbReference type="GeneID" id="54290793"/>
<feature type="region of interest" description="Disordered" evidence="1">
    <location>
        <begin position="1"/>
        <end position="90"/>
    </location>
</feature>
<feature type="compositionally biased region" description="Polar residues" evidence="1">
    <location>
        <begin position="33"/>
        <end position="42"/>
    </location>
</feature>
<organism evidence="4 5">
    <name type="scientific">Aaosphaeria arxii CBS 175.79</name>
    <dbReference type="NCBI Taxonomy" id="1450172"/>
    <lineage>
        <taxon>Eukaryota</taxon>
        <taxon>Fungi</taxon>
        <taxon>Dikarya</taxon>
        <taxon>Ascomycota</taxon>
        <taxon>Pezizomycotina</taxon>
        <taxon>Dothideomycetes</taxon>
        <taxon>Pleosporomycetidae</taxon>
        <taxon>Pleosporales</taxon>
        <taxon>Pleosporales incertae sedis</taxon>
        <taxon>Aaosphaeria</taxon>
    </lineage>
</organism>
<proteinExistence type="predicted"/>
<keyword evidence="5" id="KW-1185">Reference proteome</keyword>
<evidence type="ECO:0000259" key="3">
    <source>
        <dbReference type="Pfam" id="PF20237"/>
    </source>
</evidence>